<evidence type="ECO:0000256" key="1">
    <source>
        <dbReference type="SAM" id="MobiDB-lite"/>
    </source>
</evidence>
<dbReference type="RefSeq" id="WP_064857233.1">
    <property type="nucleotide sequence ID" value="NZ_LZSF01000002.1"/>
</dbReference>
<organism evidence="3 4">
    <name type="scientific">Mycolicibacterium mucogenicum</name>
    <name type="common">Mycobacterium mucogenicum</name>
    <dbReference type="NCBI Taxonomy" id="56689"/>
    <lineage>
        <taxon>Bacteria</taxon>
        <taxon>Bacillati</taxon>
        <taxon>Actinomycetota</taxon>
        <taxon>Actinomycetes</taxon>
        <taxon>Mycobacteriales</taxon>
        <taxon>Mycobacteriaceae</taxon>
        <taxon>Mycolicibacterium</taxon>
    </lineage>
</organism>
<dbReference type="InterPro" id="IPR000073">
    <property type="entry name" value="AB_hydrolase_1"/>
</dbReference>
<feature type="domain" description="AB hydrolase-1" evidence="2">
    <location>
        <begin position="29"/>
        <end position="273"/>
    </location>
</feature>
<dbReference type="Proteomes" id="UP000093962">
    <property type="component" value="Unassembled WGS sequence"/>
</dbReference>
<evidence type="ECO:0000313" key="3">
    <source>
        <dbReference type="EMBL" id="OBA93011.1"/>
    </source>
</evidence>
<name>A0A1A0N6Q7_MYCMU</name>
<feature type="compositionally biased region" description="Polar residues" evidence="1">
    <location>
        <begin position="316"/>
        <end position="329"/>
    </location>
</feature>
<accession>A0A1A0N6Q7</accession>
<dbReference type="GO" id="GO:0046503">
    <property type="term" value="P:glycerolipid catabolic process"/>
    <property type="evidence" value="ECO:0007669"/>
    <property type="project" value="TreeGrafter"/>
</dbReference>
<evidence type="ECO:0000259" key="2">
    <source>
        <dbReference type="Pfam" id="PF00561"/>
    </source>
</evidence>
<dbReference type="InterPro" id="IPR050471">
    <property type="entry name" value="AB_hydrolase"/>
</dbReference>
<sequence length="329" mass="34932">MTDPREEFADVGQGITLCFEQIGDADATPMLLVAGLGQQLLSWPLPLCEALAGRGFRVIRFDNRDSGRSTHTSAKPPGLLAMLTGRYPSHTYGLHHLARDTVGLLDALAIERAHIFGASMGGMIAQVVASRWPQRVASLTSMFSTTGAPRIGRPAWSTWLKMLASPPSSAHEAADADVATYAHIGSDGYPQDEAWIRDQAARAWRRDPSPDGASRQLAAILATGDRTAELARIVAPTLVIHGDRDRMVATSGGRATHRAIGHSRLWIVPGLGHDYPPAFWPQLVDAVTDQAGTTDLPPQVRGDVQAGTAPGIAAGISTQTRSSAASSEA</sequence>
<dbReference type="PANTHER" id="PTHR43433:SF5">
    <property type="entry name" value="AB HYDROLASE-1 DOMAIN-CONTAINING PROTEIN"/>
    <property type="match status" value="1"/>
</dbReference>
<proteinExistence type="predicted"/>
<dbReference type="OrthoDB" id="8957634at2"/>
<dbReference type="EMBL" id="LZSF01000002">
    <property type="protein sequence ID" value="OBA93011.1"/>
    <property type="molecule type" value="Genomic_DNA"/>
</dbReference>
<dbReference type="GO" id="GO:0004806">
    <property type="term" value="F:triacylglycerol lipase activity"/>
    <property type="evidence" value="ECO:0007669"/>
    <property type="project" value="TreeGrafter"/>
</dbReference>
<dbReference type="SUPFAM" id="SSF53474">
    <property type="entry name" value="alpha/beta-Hydrolases"/>
    <property type="match status" value="1"/>
</dbReference>
<dbReference type="Gene3D" id="3.40.50.1820">
    <property type="entry name" value="alpha/beta hydrolase"/>
    <property type="match status" value="1"/>
</dbReference>
<comment type="caution">
    <text evidence="3">The sequence shown here is derived from an EMBL/GenBank/DDBJ whole genome shotgun (WGS) entry which is preliminary data.</text>
</comment>
<keyword evidence="3" id="KW-0378">Hydrolase</keyword>
<gene>
    <name evidence="3" type="ORF">A5642_00575</name>
</gene>
<dbReference type="InterPro" id="IPR029058">
    <property type="entry name" value="AB_hydrolase_fold"/>
</dbReference>
<dbReference type="PANTHER" id="PTHR43433">
    <property type="entry name" value="HYDROLASE, ALPHA/BETA FOLD FAMILY PROTEIN"/>
    <property type="match status" value="1"/>
</dbReference>
<dbReference type="AlphaFoldDB" id="A0A1A0N6Q7"/>
<evidence type="ECO:0000313" key="4">
    <source>
        <dbReference type="Proteomes" id="UP000093962"/>
    </source>
</evidence>
<dbReference type="Pfam" id="PF00561">
    <property type="entry name" value="Abhydrolase_1"/>
    <property type="match status" value="1"/>
</dbReference>
<protein>
    <submittedName>
        <fullName evidence="3">Alpha/beta hydrolase</fullName>
    </submittedName>
</protein>
<reference evidence="3 4" key="1">
    <citation type="submission" date="2016-06" db="EMBL/GenBank/DDBJ databases">
        <authorList>
            <person name="Kjaerup R.B."/>
            <person name="Dalgaard T.S."/>
            <person name="Juul-Madsen H.R."/>
        </authorList>
    </citation>
    <scope>NUCLEOTIDE SEQUENCE [LARGE SCALE GENOMIC DNA]</scope>
    <source>
        <strain evidence="3 4">1199456.5</strain>
    </source>
</reference>
<feature type="region of interest" description="Disordered" evidence="1">
    <location>
        <begin position="305"/>
        <end position="329"/>
    </location>
</feature>